<feature type="region of interest" description="Disordered" evidence="1">
    <location>
        <begin position="19"/>
        <end position="54"/>
    </location>
</feature>
<keyword evidence="3" id="KW-1185">Reference proteome</keyword>
<organism evidence="2 3">
    <name type="scientific">Araneus ventricosus</name>
    <name type="common">Orbweaver spider</name>
    <name type="synonym">Epeira ventricosa</name>
    <dbReference type="NCBI Taxonomy" id="182803"/>
    <lineage>
        <taxon>Eukaryota</taxon>
        <taxon>Metazoa</taxon>
        <taxon>Ecdysozoa</taxon>
        <taxon>Arthropoda</taxon>
        <taxon>Chelicerata</taxon>
        <taxon>Arachnida</taxon>
        <taxon>Araneae</taxon>
        <taxon>Araneomorphae</taxon>
        <taxon>Entelegynae</taxon>
        <taxon>Araneoidea</taxon>
        <taxon>Araneidae</taxon>
        <taxon>Araneus</taxon>
    </lineage>
</organism>
<protein>
    <submittedName>
        <fullName evidence="2">Uncharacterized protein</fullName>
    </submittedName>
</protein>
<dbReference type="AlphaFoldDB" id="A0A4Y2QBM2"/>
<name>A0A4Y2QBM2_ARAVE</name>
<dbReference type="EMBL" id="BGPR01013460">
    <property type="protein sequence ID" value="GBN60781.1"/>
    <property type="molecule type" value="Genomic_DNA"/>
</dbReference>
<dbReference type="Proteomes" id="UP000499080">
    <property type="component" value="Unassembled WGS sequence"/>
</dbReference>
<sequence>MLVNVETLRKKFAVKRYQNSRQPGRLTFPKQDSSSTRPYRSREAAAGMHGPDESPGFAKARKCLEAILAFCESTPDMCMR</sequence>
<evidence type="ECO:0000313" key="2">
    <source>
        <dbReference type="EMBL" id="GBN60781.1"/>
    </source>
</evidence>
<accession>A0A4Y2QBM2</accession>
<evidence type="ECO:0000256" key="1">
    <source>
        <dbReference type="SAM" id="MobiDB-lite"/>
    </source>
</evidence>
<gene>
    <name evidence="2" type="ORF">AVEN_118110_1</name>
</gene>
<reference evidence="2 3" key="1">
    <citation type="journal article" date="2019" name="Sci. Rep.">
        <title>Orb-weaving spider Araneus ventricosus genome elucidates the spidroin gene catalogue.</title>
        <authorList>
            <person name="Kono N."/>
            <person name="Nakamura H."/>
            <person name="Ohtoshi R."/>
            <person name="Moran D.A.P."/>
            <person name="Shinohara A."/>
            <person name="Yoshida Y."/>
            <person name="Fujiwara M."/>
            <person name="Mori M."/>
            <person name="Tomita M."/>
            <person name="Arakawa K."/>
        </authorList>
    </citation>
    <scope>NUCLEOTIDE SEQUENCE [LARGE SCALE GENOMIC DNA]</scope>
</reference>
<proteinExistence type="predicted"/>
<comment type="caution">
    <text evidence="2">The sequence shown here is derived from an EMBL/GenBank/DDBJ whole genome shotgun (WGS) entry which is preliminary data.</text>
</comment>
<dbReference type="OrthoDB" id="6468989at2759"/>
<evidence type="ECO:0000313" key="3">
    <source>
        <dbReference type="Proteomes" id="UP000499080"/>
    </source>
</evidence>